<organism evidence="7">
    <name type="scientific">Glycine soja</name>
    <name type="common">Wild soybean</name>
    <dbReference type="NCBI Taxonomy" id="3848"/>
    <lineage>
        <taxon>Eukaryota</taxon>
        <taxon>Viridiplantae</taxon>
        <taxon>Streptophyta</taxon>
        <taxon>Embryophyta</taxon>
        <taxon>Tracheophyta</taxon>
        <taxon>Spermatophyta</taxon>
        <taxon>Magnoliopsida</taxon>
        <taxon>eudicotyledons</taxon>
        <taxon>Gunneridae</taxon>
        <taxon>Pentapetalae</taxon>
        <taxon>rosids</taxon>
        <taxon>fabids</taxon>
        <taxon>Fabales</taxon>
        <taxon>Fabaceae</taxon>
        <taxon>Papilionoideae</taxon>
        <taxon>50 kb inversion clade</taxon>
        <taxon>NPAAA clade</taxon>
        <taxon>indigoferoid/millettioid clade</taxon>
        <taxon>Phaseoleae</taxon>
        <taxon>Glycine</taxon>
        <taxon>Glycine subgen. Soja</taxon>
    </lineage>
</organism>
<proteinExistence type="predicted"/>
<evidence type="ECO:0000256" key="2">
    <source>
        <dbReference type="ARBA" id="ARBA00022741"/>
    </source>
</evidence>
<dbReference type="PANTHER" id="PTHR43527">
    <property type="entry name" value="4-DIPHOSPHOCYTIDYL-2-C-METHYL-D-ERYTHRITOL KINASE, CHLOROPLASTIC"/>
    <property type="match status" value="1"/>
</dbReference>
<keyword evidence="3 7" id="KW-0418">Kinase</keyword>
<feature type="transmembrane region" description="Helical" evidence="5">
    <location>
        <begin position="323"/>
        <end position="345"/>
    </location>
</feature>
<evidence type="ECO:0000256" key="3">
    <source>
        <dbReference type="ARBA" id="ARBA00022777"/>
    </source>
</evidence>
<accession>A0A0B2RDQ0</accession>
<dbReference type="EMBL" id="KN650009">
    <property type="protein sequence ID" value="KHN32576.1"/>
    <property type="molecule type" value="Genomic_DNA"/>
</dbReference>
<evidence type="ECO:0000313" key="7">
    <source>
        <dbReference type="EMBL" id="KHN32576.1"/>
    </source>
</evidence>
<dbReference type="GO" id="GO:0005524">
    <property type="term" value="F:ATP binding"/>
    <property type="evidence" value="ECO:0007669"/>
    <property type="project" value="UniProtKB-KW"/>
</dbReference>
<feature type="transmembrane region" description="Helical" evidence="5">
    <location>
        <begin position="227"/>
        <end position="247"/>
    </location>
</feature>
<feature type="transmembrane region" description="Helical" evidence="5">
    <location>
        <begin position="293"/>
        <end position="316"/>
    </location>
</feature>
<dbReference type="Pfam" id="PF00288">
    <property type="entry name" value="GHMP_kinases_N"/>
    <property type="match status" value="1"/>
</dbReference>
<dbReference type="InterPro" id="IPR014721">
    <property type="entry name" value="Ribsml_uS5_D2-typ_fold_subgr"/>
</dbReference>
<feature type="transmembrane region" description="Helical" evidence="5">
    <location>
        <begin position="180"/>
        <end position="200"/>
    </location>
</feature>
<dbReference type="Gene3D" id="3.30.230.10">
    <property type="match status" value="1"/>
</dbReference>
<dbReference type="InterPro" id="IPR020568">
    <property type="entry name" value="Ribosomal_Su5_D2-typ_SF"/>
</dbReference>
<protein>
    <submittedName>
        <fullName evidence="7">4-diphosphocytidyl-2-C-methyl-D-erythritol kinase, chloroplastic/chromoplastic</fullName>
        <ecNumber evidence="7">2.7.1.148</ecNumber>
    </submittedName>
</protein>
<dbReference type="Proteomes" id="UP000053555">
    <property type="component" value="Unassembled WGS sequence"/>
</dbReference>
<evidence type="ECO:0000256" key="4">
    <source>
        <dbReference type="ARBA" id="ARBA00022840"/>
    </source>
</evidence>
<reference evidence="7" key="1">
    <citation type="submission" date="2014-07" db="EMBL/GenBank/DDBJ databases">
        <title>Identification of a novel salt tolerance gene in wild soybean by whole-genome sequencing.</title>
        <authorList>
            <person name="Lam H.-M."/>
            <person name="Qi X."/>
            <person name="Li M.-W."/>
            <person name="Liu X."/>
            <person name="Xie M."/>
            <person name="Ni M."/>
            <person name="Xu X."/>
        </authorList>
    </citation>
    <scope>NUCLEOTIDE SEQUENCE [LARGE SCALE GENOMIC DNA]</scope>
    <source>
        <tissue evidence="7">Root</tissue>
    </source>
</reference>
<evidence type="ECO:0000256" key="1">
    <source>
        <dbReference type="ARBA" id="ARBA00022679"/>
    </source>
</evidence>
<evidence type="ECO:0000256" key="5">
    <source>
        <dbReference type="SAM" id="Phobius"/>
    </source>
</evidence>
<keyword evidence="5" id="KW-0812">Transmembrane</keyword>
<dbReference type="InterPro" id="IPR006204">
    <property type="entry name" value="GHMP_kinase_N_dom"/>
</dbReference>
<dbReference type="PANTHER" id="PTHR43527:SF2">
    <property type="entry name" value="4-DIPHOSPHOCYTIDYL-2-C-METHYL-D-ERYTHRITOL KINASE, CHLOROPLASTIC"/>
    <property type="match status" value="1"/>
</dbReference>
<dbReference type="AlphaFoldDB" id="A0A0B2RDQ0"/>
<dbReference type="GO" id="GO:0050515">
    <property type="term" value="F:4-(cytidine 5'-diphospho)-2-C-methyl-D-erythritol kinase activity"/>
    <property type="evidence" value="ECO:0007669"/>
    <property type="project" value="UniProtKB-EC"/>
</dbReference>
<keyword evidence="4" id="KW-0067">ATP-binding</keyword>
<feature type="domain" description="GHMP kinase N-terminal" evidence="6">
    <location>
        <begin position="53"/>
        <end position="125"/>
    </location>
</feature>
<keyword evidence="5" id="KW-1133">Transmembrane helix</keyword>
<gene>
    <name evidence="7" type="ORF">glysoja_048614</name>
</gene>
<keyword evidence="1 7" id="KW-0808">Transferase</keyword>
<name>A0A0B2RDQ0_GLYSO</name>
<evidence type="ECO:0000259" key="6">
    <source>
        <dbReference type="Pfam" id="PF00288"/>
    </source>
</evidence>
<dbReference type="GO" id="GO:0009507">
    <property type="term" value="C:chloroplast"/>
    <property type="evidence" value="ECO:0007669"/>
    <property type="project" value="TreeGrafter"/>
</dbReference>
<dbReference type="SUPFAM" id="SSF54211">
    <property type="entry name" value="Ribosomal protein S5 domain 2-like"/>
    <property type="match status" value="1"/>
</dbReference>
<keyword evidence="5" id="KW-0472">Membrane</keyword>
<dbReference type="EC" id="2.7.1.148" evidence="7"/>
<sequence length="414" mass="45753">MVYVFLRVSYLNLLSLQVISLGDIIKFSLSPSKTKDSLSTNVSGVPLDDRNLALNLYRKKTGSDKYFGIHLDKWVPTGAGLGGGSSNAATALWAANQFSGCPASEKELQEWSSEIGSDIPFFFSQGAAYCTGRGEMLRFFGIGYCSPILATAMSDLIPAFTFILAIVFRIKKLDWKTNSTWAKSIGTLVSIAGALIITLYKGQAVIKNHPSNKLFPKKHVSSEQFDWVIGAVLLAGHSFVLSLLFIVQTWIIRNYPTELVIVLTRSTLVAMLSIPPSLISVTDPKALRLGFDVNLIAIAFQAIFGVSLRSIVHIWVMSKKGPLYVAMVKSIGIIFAVIMGIAFLGDSIYLGRHTFLSCLNHMKNWSVLGAAIIWGKSQEQAKEECEVYDDSESYSPLSLFWRTREWRNRIIAII</sequence>
<feature type="transmembrane region" description="Helical" evidence="5">
    <location>
        <begin position="259"/>
        <end position="281"/>
    </location>
</feature>
<feature type="transmembrane region" description="Helical" evidence="5">
    <location>
        <begin position="148"/>
        <end position="168"/>
    </location>
</feature>
<keyword evidence="2" id="KW-0547">Nucleotide-binding</keyword>